<keyword evidence="1" id="KW-0812">Transmembrane</keyword>
<dbReference type="Proteomes" id="UP000230673">
    <property type="component" value="Unassembled WGS sequence"/>
</dbReference>
<dbReference type="AlphaFoldDB" id="A0A2M7BXE1"/>
<sequence>MNQKKLNLKINRFDLFFALYIFCIIVSELMGIKTFIETPFVYLSENYYDYGCYPEWKNNKGQ</sequence>
<name>A0A2M7BXE1_9BACT</name>
<feature type="transmembrane region" description="Helical" evidence="1">
    <location>
        <begin position="12"/>
        <end position="36"/>
    </location>
</feature>
<organism evidence="2 3">
    <name type="scientific">Candidatus Roizmanbacteria bacterium CG03_land_8_20_14_0_80_35_26</name>
    <dbReference type="NCBI Taxonomy" id="1974845"/>
    <lineage>
        <taxon>Bacteria</taxon>
        <taxon>Candidatus Roizmaniibacteriota</taxon>
    </lineage>
</organism>
<evidence type="ECO:0000313" key="2">
    <source>
        <dbReference type="EMBL" id="PIV11243.1"/>
    </source>
</evidence>
<comment type="caution">
    <text evidence="2">The sequence shown here is derived from an EMBL/GenBank/DDBJ whole genome shotgun (WGS) entry which is preliminary data.</text>
</comment>
<proteinExistence type="predicted"/>
<evidence type="ECO:0000256" key="1">
    <source>
        <dbReference type="SAM" id="Phobius"/>
    </source>
</evidence>
<accession>A0A2M7BXE1</accession>
<keyword evidence="1" id="KW-1133">Transmembrane helix</keyword>
<protein>
    <submittedName>
        <fullName evidence="2">Uncharacterized protein</fullName>
    </submittedName>
</protein>
<gene>
    <name evidence="2" type="ORF">COS50_01240</name>
</gene>
<keyword evidence="1" id="KW-0472">Membrane</keyword>
<evidence type="ECO:0000313" key="3">
    <source>
        <dbReference type="Proteomes" id="UP000230673"/>
    </source>
</evidence>
<dbReference type="EMBL" id="PEUY01000018">
    <property type="protein sequence ID" value="PIV11243.1"/>
    <property type="molecule type" value="Genomic_DNA"/>
</dbReference>
<reference evidence="3" key="1">
    <citation type="submission" date="2017-09" db="EMBL/GenBank/DDBJ databases">
        <title>Depth-based differentiation of microbial function through sediment-hosted aquifers and enrichment of novel symbionts in the deep terrestrial subsurface.</title>
        <authorList>
            <person name="Probst A.J."/>
            <person name="Ladd B."/>
            <person name="Jarett J.K."/>
            <person name="Geller-Mcgrath D.E."/>
            <person name="Sieber C.M.K."/>
            <person name="Emerson J.B."/>
            <person name="Anantharaman K."/>
            <person name="Thomas B.C."/>
            <person name="Malmstrom R."/>
            <person name="Stieglmeier M."/>
            <person name="Klingl A."/>
            <person name="Woyke T."/>
            <person name="Ryan C.M."/>
            <person name="Banfield J.F."/>
        </authorList>
    </citation>
    <scope>NUCLEOTIDE SEQUENCE [LARGE SCALE GENOMIC DNA]</scope>
</reference>